<feature type="transmembrane region" description="Helical" evidence="1">
    <location>
        <begin position="29"/>
        <end position="48"/>
    </location>
</feature>
<sequence length="201" mass="21959">MKKIGLIALIEAAFFAAMALVLDLLPSLQLSPSISISFAMVPIFIIAFRWGFKVSFISGFLWGLLQIVTGDAAGSILHPLQGFLEYFVAFAFIGFAGLFYQPIHSAIKEQKKLLLSVWIIVAVFVGSLARYFWHFLAGFIFWGHYAPEGVNAVLFSLVANGTTMLGAFVLCSVVLVFLVGTAPRLIRRSDSAYPSANKKAS</sequence>
<dbReference type="NCBIfam" id="TIGR02357">
    <property type="entry name" value="ECF_ThiT_YuaJ"/>
    <property type="match status" value="1"/>
</dbReference>
<protein>
    <submittedName>
        <fullName evidence="2">Thiamine transporter</fullName>
    </submittedName>
</protein>
<feature type="transmembrane region" description="Helical" evidence="1">
    <location>
        <begin position="83"/>
        <end position="101"/>
    </location>
</feature>
<reference evidence="2" key="2">
    <citation type="submission" date="2020-09" db="EMBL/GenBank/DDBJ databases">
        <authorList>
            <person name="Sun Q."/>
            <person name="Zhou Y."/>
        </authorList>
    </citation>
    <scope>NUCLEOTIDE SEQUENCE</scope>
    <source>
        <strain evidence="2">CGMCC 1.12360</strain>
    </source>
</reference>
<proteinExistence type="predicted"/>
<dbReference type="Proteomes" id="UP000602050">
    <property type="component" value="Unassembled WGS sequence"/>
</dbReference>
<reference evidence="2" key="1">
    <citation type="journal article" date="2014" name="Int. J. Syst. Evol. Microbiol.">
        <title>Complete genome sequence of Corynebacterium casei LMG S-19264T (=DSM 44701T), isolated from a smear-ripened cheese.</title>
        <authorList>
            <consortium name="US DOE Joint Genome Institute (JGI-PGF)"/>
            <person name="Walter F."/>
            <person name="Albersmeier A."/>
            <person name="Kalinowski J."/>
            <person name="Ruckert C."/>
        </authorList>
    </citation>
    <scope>NUCLEOTIDE SEQUENCE</scope>
    <source>
        <strain evidence="2">CGMCC 1.12360</strain>
    </source>
</reference>
<feature type="transmembrane region" description="Helical" evidence="1">
    <location>
        <begin position="113"/>
        <end position="133"/>
    </location>
</feature>
<keyword evidence="1" id="KW-0812">Transmembrane</keyword>
<dbReference type="Pfam" id="PF09515">
    <property type="entry name" value="Thia_YuaJ"/>
    <property type="match status" value="1"/>
</dbReference>
<dbReference type="Gene3D" id="1.10.1760.20">
    <property type="match status" value="1"/>
</dbReference>
<feature type="transmembrane region" description="Helical" evidence="1">
    <location>
        <begin position="153"/>
        <end position="179"/>
    </location>
</feature>
<feature type="transmembrane region" description="Helical" evidence="1">
    <location>
        <begin position="60"/>
        <end position="77"/>
    </location>
</feature>
<keyword evidence="1" id="KW-1133">Transmembrane helix</keyword>
<evidence type="ECO:0000313" key="2">
    <source>
        <dbReference type="EMBL" id="GFZ85707.1"/>
    </source>
</evidence>
<dbReference type="GO" id="GO:0015234">
    <property type="term" value="F:thiamine transmembrane transporter activity"/>
    <property type="evidence" value="ECO:0007669"/>
    <property type="project" value="InterPro"/>
</dbReference>
<dbReference type="EMBL" id="BMEV01000063">
    <property type="protein sequence ID" value="GFZ85707.1"/>
    <property type="molecule type" value="Genomic_DNA"/>
</dbReference>
<comment type="caution">
    <text evidence="2">The sequence shown here is derived from an EMBL/GenBank/DDBJ whole genome shotgun (WGS) entry which is preliminary data.</text>
</comment>
<name>A0A8J2TPL3_9BACI</name>
<dbReference type="GO" id="GO:0005886">
    <property type="term" value="C:plasma membrane"/>
    <property type="evidence" value="ECO:0007669"/>
    <property type="project" value="InterPro"/>
</dbReference>
<dbReference type="RefSeq" id="WP_188392971.1">
    <property type="nucleotide sequence ID" value="NZ_BMEV01000063.1"/>
</dbReference>
<keyword evidence="3" id="KW-1185">Reference proteome</keyword>
<gene>
    <name evidence="2" type="ORF">GCM10010978_27230</name>
</gene>
<keyword evidence="1" id="KW-0472">Membrane</keyword>
<dbReference type="AlphaFoldDB" id="A0A8J2TPL3"/>
<dbReference type="InterPro" id="IPR012651">
    <property type="entry name" value="Thia_Transptr_ThiT"/>
</dbReference>
<evidence type="ECO:0000313" key="3">
    <source>
        <dbReference type="Proteomes" id="UP000602050"/>
    </source>
</evidence>
<evidence type="ECO:0000256" key="1">
    <source>
        <dbReference type="SAM" id="Phobius"/>
    </source>
</evidence>
<accession>A0A8J2TPL3</accession>
<organism evidence="2 3">
    <name type="scientific">Compostibacillus humi</name>
    <dbReference type="NCBI Taxonomy" id="1245525"/>
    <lineage>
        <taxon>Bacteria</taxon>
        <taxon>Bacillati</taxon>
        <taxon>Bacillota</taxon>
        <taxon>Bacilli</taxon>
        <taxon>Bacillales</taxon>
        <taxon>Bacillaceae</taxon>
        <taxon>Compostibacillus</taxon>
    </lineage>
</organism>